<dbReference type="RefSeq" id="WP_369312727.1">
    <property type="nucleotide sequence ID" value="NZ_JBEHZE010000001.1"/>
</dbReference>
<dbReference type="Gene3D" id="2.40.50.140">
    <property type="entry name" value="Nucleic acid-binding proteins"/>
    <property type="match status" value="1"/>
</dbReference>
<sequence length="103" mass="11069">MENLHVPPNPMVFVGIALLAGFAIVALAKIYGLFFMRWKTPFRLGDAMNVQHAEVVEWENGKGFVSAGGELWSASSSDDLIPGDAVTVASVNGLKLQVKKKPA</sequence>
<dbReference type="InterPro" id="IPR002810">
    <property type="entry name" value="NfeD-like_C"/>
</dbReference>
<comment type="caution">
    <text evidence="3">The sequence shown here is derived from an EMBL/GenBank/DDBJ whole genome shotgun (WGS) entry which is preliminary data.</text>
</comment>
<gene>
    <name evidence="3" type="ORF">ABFZ84_04470</name>
</gene>
<dbReference type="InterPro" id="IPR012340">
    <property type="entry name" value="NA-bd_OB-fold"/>
</dbReference>
<evidence type="ECO:0000259" key="2">
    <source>
        <dbReference type="Pfam" id="PF01957"/>
    </source>
</evidence>
<evidence type="ECO:0000313" key="3">
    <source>
        <dbReference type="EMBL" id="MEX6632795.1"/>
    </source>
</evidence>
<dbReference type="SUPFAM" id="SSF141322">
    <property type="entry name" value="NfeD domain-like"/>
    <property type="match status" value="1"/>
</dbReference>
<feature type="domain" description="NfeD-like C-terminal" evidence="2">
    <location>
        <begin position="51"/>
        <end position="100"/>
    </location>
</feature>
<dbReference type="Pfam" id="PF01957">
    <property type="entry name" value="NfeD"/>
    <property type="match status" value="1"/>
</dbReference>
<feature type="transmembrane region" description="Helical" evidence="1">
    <location>
        <begin position="12"/>
        <end position="34"/>
    </location>
</feature>
<keyword evidence="1" id="KW-0812">Transmembrane</keyword>
<protein>
    <submittedName>
        <fullName evidence="3">NfeD family protein</fullName>
    </submittedName>
</protein>
<name>A0ABV3Z1X6_9PROT</name>
<evidence type="ECO:0000313" key="4">
    <source>
        <dbReference type="Proteomes" id="UP001560685"/>
    </source>
</evidence>
<reference evidence="3 4" key="1">
    <citation type="submission" date="2024-05" db="EMBL/GenBank/DDBJ databases">
        <title>Three bacterial strains, DH-69, EH-24, and ECK-19 isolated from coastal sediments.</title>
        <authorList>
            <person name="Ye Y.-Q."/>
            <person name="Du Z.-J."/>
        </authorList>
    </citation>
    <scope>NUCLEOTIDE SEQUENCE [LARGE SCALE GENOMIC DNA]</scope>
    <source>
        <strain evidence="3 4">ECK-19</strain>
    </source>
</reference>
<keyword evidence="1" id="KW-1133">Transmembrane helix</keyword>
<proteinExistence type="predicted"/>
<dbReference type="EMBL" id="JBEHZE010000001">
    <property type="protein sequence ID" value="MEX6632795.1"/>
    <property type="molecule type" value="Genomic_DNA"/>
</dbReference>
<keyword evidence="1" id="KW-0472">Membrane</keyword>
<accession>A0ABV3Z1X6</accession>
<evidence type="ECO:0000256" key="1">
    <source>
        <dbReference type="SAM" id="Phobius"/>
    </source>
</evidence>
<keyword evidence="4" id="KW-1185">Reference proteome</keyword>
<organism evidence="3 4">
    <name type="scientific">Hyphococcus lacteus</name>
    <dbReference type="NCBI Taxonomy" id="3143536"/>
    <lineage>
        <taxon>Bacteria</taxon>
        <taxon>Pseudomonadati</taxon>
        <taxon>Pseudomonadota</taxon>
        <taxon>Alphaproteobacteria</taxon>
        <taxon>Parvularculales</taxon>
        <taxon>Parvularculaceae</taxon>
        <taxon>Hyphococcus</taxon>
    </lineage>
</organism>
<dbReference type="Proteomes" id="UP001560685">
    <property type="component" value="Unassembled WGS sequence"/>
</dbReference>